<name>A0ABD2CFJ6_VESMC</name>
<gene>
    <name evidence="1" type="ORF">V1477_008049</name>
</gene>
<accession>A0ABD2CFJ6</accession>
<dbReference type="EMBL" id="JAYRBN010000054">
    <property type="protein sequence ID" value="KAL2743791.1"/>
    <property type="molecule type" value="Genomic_DNA"/>
</dbReference>
<evidence type="ECO:0000313" key="2">
    <source>
        <dbReference type="Proteomes" id="UP001607303"/>
    </source>
</evidence>
<keyword evidence="2" id="KW-1185">Reference proteome</keyword>
<dbReference type="Proteomes" id="UP001607303">
    <property type="component" value="Unassembled WGS sequence"/>
</dbReference>
<sequence>MGIPIKFCLTSHVNITKLLAKSNFRTIRRSKRELPKFSKQWKDNDTLFKQTSTNPSKMLLLIPCHTLTSLIRDKNFGPNVNLTIVP</sequence>
<evidence type="ECO:0000313" key="1">
    <source>
        <dbReference type="EMBL" id="KAL2743791.1"/>
    </source>
</evidence>
<organism evidence="1 2">
    <name type="scientific">Vespula maculifrons</name>
    <name type="common">Eastern yellow jacket</name>
    <name type="synonym">Wasp</name>
    <dbReference type="NCBI Taxonomy" id="7453"/>
    <lineage>
        <taxon>Eukaryota</taxon>
        <taxon>Metazoa</taxon>
        <taxon>Ecdysozoa</taxon>
        <taxon>Arthropoda</taxon>
        <taxon>Hexapoda</taxon>
        <taxon>Insecta</taxon>
        <taxon>Pterygota</taxon>
        <taxon>Neoptera</taxon>
        <taxon>Endopterygota</taxon>
        <taxon>Hymenoptera</taxon>
        <taxon>Apocrita</taxon>
        <taxon>Aculeata</taxon>
        <taxon>Vespoidea</taxon>
        <taxon>Vespidae</taxon>
        <taxon>Vespinae</taxon>
        <taxon>Vespula</taxon>
    </lineage>
</organism>
<comment type="caution">
    <text evidence="1">The sequence shown here is derived from an EMBL/GenBank/DDBJ whole genome shotgun (WGS) entry which is preliminary data.</text>
</comment>
<dbReference type="AlphaFoldDB" id="A0ABD2CFJ6"/>
<protein>
    <submittedName>
        <fullName evidence="1">Uncharacterized protein</fullName>
    </submittedName>
</protein>
<proteinExistence type="predicted"/>
<reference evidence="1 2" key="1">
    <citation type="journal article" date="2024" name="Ann. Entomol. Soc. Am.">
        <title>Genomic analyses of the southern and eastern yellowjacket wasps (Hymenoptera: Vespidae) reveal evolutionary signatures of social life.</title>
        <authorList>
            <person name="Catto M.A."/>
            <person name="Caine P.B."/>
            <person name="Orr S.E."/>
            <person name="Hunt B.G."/>
            <person name="Goodisman M.A.D."/>
        </authorList>
    </citation>
    <scope>NUCLEOTIDE SEQUENCE [LARGE SCALE GENOMIC DNA]</scope>
    <source>
        <strain evidence="1">232</strain>
        <tissue evidence="1">Head and thorax</tissue>
    </source>
</reference>